<accession>W5T646</accession>
<dbReference type="HOGENOM" id="CLU_115291_0_0_12"/>
<dbReference type="EMBL" id="CP005684">
    <property type="protein sequence ID" value="AHH14418.1"/>
    <property type="molecule type" value="Genomic_DNA"/>
</dbReference>
<organism evidence="1">
    <name type="scientific">Borrelia hermsii MTW</name>
    <dbReference type="NCBI Taxonomy" id="1313291"/>
    <lineage>
        <taxon>Bacteria</taxon>
        <taxon>Pseudomonadati</taxon>
        <taxon>Spirochaetota</taxon>
        <taxon>Spirochaetia</taxon>
        <taxon>Spirochaetales</taxon>
        <taxon>Borreliaceae</taxon>
        <taxon>Borrelia</taxon>
    </lineage>
</organism>
<gene>
    <name evidence="1" type="ORF">BHW_0008100</name>
</gene>
<geneLocation type="plasmid" evidence="1">
    <name>unnamed</name>
</geneLocation>
<dbReference type="Pfam" id="PF05246">
    <property type="entry name" value="DUF735"/>
    <property type="match status" value="1"/>
</dbReference>
<keyword evidence="1" id="KW-0614">Plasmid</keyword>
<reference evidence="1" key="1">
    <citation type="submission" date="2013-04" db="EMBL/GenBank/DDBJ databases">
        <title>Comparative Genomics of Relapsing Fever Spirochetes.</title>
        <authorList>
            <person name="Schwan T.G."/>
            <person name="Raffel S.J."/>
            <person name="Porcella S.F."/>
            <person name="Martens C.A."/>
            <person name="Bruno D.P."/>
            <person name="Ricklefs S.M."/>
            <person name="Barbian K.B."/>
        </authorList>
    </citation>
    <scope>NUCLEOTIDE SEQUENCE</scope>
    <source>
        <strain evidence="1">MTW</strain>
        <plasmid evidence="1">unnamed</plasmid>
    </source>
</reference>
<sequence length="200" mass="23046">MQIPIHLQDTGVEKFIQNELEYANTMYLELKSLNSNFTSITATRHCSSRFIAIWLSNLFRIFYAESQPLESLVANIDSVLFALRHIGTDESFIRLFKAFLNVDIEVTTPQAGVINIKLLNRIKTNFISFISPSTVKGHKPKRIRLHQTKKGFKTAYKFLTFNFLPKGYSHSIYAFIKNLIPIGRVLKITNNENIEIITFN</sequence>
<name>W5T646_BORHE</name>
<proteinExistence type="predicted"/>
<dbReference type="InterPro" id="IPR007910">
    <property type="entry name" value="DUF735"/>
</dbReference>
<dbReference type="RefSeq" id="WP_025400195.1">
    <property type="nucleotide sequence ID" value="NZ_CP005684.1"/>
</dbReference>
<protein>
    <submittedName>
        <fullName evidence="1">Uncharacterized protein</fullName>
    </submittedName>
</protein>
<evidence type="ECO:0000313" key="1">
    <source>
        <dbReference type="EMBL" id="AHH14418.1"/>
    </source>
</evidence>
<dbReference type="AlphaFoldDB" id="W5T646"/>